<comment type="caution">
    <text evidence="5">The sequence shown here is derived from an EMBL/GenBank/DDBJ whole genome shotgun (WGS) entry which is preliminary data.</text>
</comment>
<dbReference type="GO" id="GO:0003677">
    <property type="term" value="F:DNA binding"/>
    <property type="evidence" value="ECO:0007669"/>
    <property type="project" value="UniProtKB-UniRule"/>
</dbReference>
<organism evidence="5 6">
    <name type="scientific">Syncephalastrum racemosum</name>
    <name type="common">Filamentous fungus</name>
    <dbReference type="NCBI Taxonomy" id="13706"/>
    <lineage>
        <taxon>Eukaryota</taxon>
        <taxon>Fungi</taxon>
        <taxon>Fungi incertae sedis</taxon>
        <taxon>Mucoromycota</taxon>
        <taxon>Mucoromycotina</taxon>
        <taxon>Mucoromycetes</taxon>
        <taxon>Mucorales</taxon>
        <taxon>Syncephalastraceae</taxon>
        <taxon>Syncephalastrum</taxon>
    </lineage>
</organism>
<keyword evidence="3" id="KW-0227">DNA damage</keyword>
<feature type="region of interest" description="Disordered" evidence="4">
    <location>
        <begin position="32"/>
        <end position="100"/>
    </location>
</feature>
<dbReference type="AlphaFoldDB" id="A0A1X2HLC6"/>
<dbReference type="GO" id="GO:0005634">
    <property type="term" value="C:nucleus"/>
    <property type="evidence" value="ECO:0007669"/>
    <property type="project" value="TreeGrafter"/>
</dbReference>
<evidence type="ECO:0000256" key="1">
    <source>
        <dbReference type="ARBA" id="ARBA00022574"/>
    </source>
</evidence>
<evidence type="ECO:0000256" key="3">
    <source>
        <dbReference type="RuleBase" id="RU365004"/>
    </source>
</evidence>
<protein>
    <recommendedName>
        <fullName evidence="3">DNA damage-binding protein CMR1</fullName>
    </recommendedName>
</protein>
<dbReference type="Proteomes" id="UP000242180">
    <property type="component" value="Unassembled WGS sequence"/>
</dbReference>
<dbReference type="GO" id="GO:0006974">
    <property type="term" value="P:DNA damage response"/>
    <property type="evidence" value="ECO:0007669"/>
    <property type="project" value="UniProtKB-KW"/>
</dbReference>
<evidence type="ECO:0000256" key="4">
    <source>
        <dbReference type="SAM" id="MobiDB-lite"/>
    </source>
</evidence>
<dbReference type="InParanoid" id="A0A1X2HLC6"/>
<dbReference type="EMBL" id="MCGN01000002">
    <property type="protein sequence ID" value="ORZ00183.1"/>
    <property type="molecule type" value="Genomic_DNA"/>
</dbReference>
<dbReference type="STRING" id="13706.A0A1X2HLC6"/>
<evidence type="ECO:0000256" key="2">
    <source>
        <dbReference type="ARBA" id="ARBA00022737"/>
    </source>
</evidence>
<keyword evidence="3" id="KW-0238">DNA-binding</keyword>
<accession>A0A1X2HLC6</accession>
<dbReference type="InterPro" id="IPR050853">
    <property type="entry name" value="WD_repeat_DNA-damage-binding"/>
</dbReference>
<sequence>MANLTEYERQRQENIERNRELLAQFNLTEARNALSDGVPSPSTPQPEAVKIVSRKRKQAPKRIEKPLAPQRKSSRLRGEQPAPIEIDEAESGPIPATTSSTDAVVDDELWDGKLLTADEYFSQEIRDKAIRTDGNYKGWLDPQLIEKYQFEASATDAWEKNGGGTFSYKDPLGTGKKRSGNTRVNAKAVAQMMFKKNPNMYFYRHNEPGVIAKEYGCGDKWGLFASYIPHRVGYQCSNYYRSEILPAGLIFDKNYEYTPSGRPIYVGGRRTRSS</sequence>
<keyword evidence="2" id="KW-0677">Repeat</keyword>
<dbReference type="OrthoDB" id="10258692at2759"/>
<keyword evidence="1 3" id="KW-0853">WD repeat</keyword>
<evidence type="ECO:0000313" key="5">
    <source>
        <dbReference type="EMBL" id="ORZ00183.1"/>
    </source>
</evidence>
<comment type="similarity">
    <text evidence="3">Belongs to the WD repeat DDB2/WDR76 family.</text>
</comment>
<evidence type="ECO:0000313" key="6">
    <source>
        <dbReference type="Proteomes" id="UP000242180"/>
    </source>
</evidence>
<gene>
    <name evidence="5" type="ORF">BCR43DRAFT_511214</name>
</gene>
<reference evidence="5 6" key="1">
    <citation type="submission" date="2016-07" db="EMBL/GenBank/DDBJ databases">
        <title>Pervasive Adenine N6-methylation of Active Genes in Fungi.</title>
        <authorList>
            <consortium name="DOE Joint Genome Institute"/>
            <person name="Mondo S.J."/>
            <person name="Dannebaum R.O."/>
            <person name="Kuo R.C."/>
            <person name="Labutti K."/>
            <person name="Haridas S."/>
            <person name="Kuo A."/>
            <person name="Salamov A."/>
            <person name="Ahrendt S.R."/>
            <person name="Lipzen A."/>
            <person name="Sullivan W."/>
            <person name="Andreopoulos W.B."/>
            <person name="Clum A."/>
            <person name="Lindquist E."/>
            <person name="Daum C."/>
            <person name="Ramamoorthy G.K."/>
            <person name="Gryganskyi A."/>
            <person name="Culley D."/>
            <person name="Magnuson J.K."/>
            <person name="James T.Y."/>
            <person name="O'Malley M.A."/>
            <person name="Stajich J.E."/>
            <person name="Spatafora J.W."/>
            <person name="Visel A."/>
            <person name="Grigoriev I.V."/>
        </authorList>
    </citation>
    <scope>NUCLEOTIDE SEQUENCE [LARGE SCALE GENOMIC DNA]</scope>
    <source>
        <strain evidence="5 6">NRRL 2496</strain>
    </source>
</reference>
<dbReference type="OMA" id="FASYIPH"/>
<dbReference type="GO" id="GO:2000001">
    <property type="term" value="P:regulation of DNA damage checkpoint"/>
    <property type="evidence" value="ECO:0007669"/>
    <property type="project" value="TreeGrafter"/>
</dbReference>
<comment type="function">
    <text evidence="3">DNA-binding protein that binds to both single- and double-stranded DNA. Binds preferentially to UV-damaged DNA. May be involved in DNA-metabolic processes.</text>
</comment>
<keyword evidence="6" id="KW-1185">Reference proteome</keyword>
<name>A0A1X2HLC6_SYNRA</name>
<dbReference type="PANTHER" id="PTHR14773">
    <property type="entry name" value="WD REPEAT-CONTAINING PROTEIN 76"/>
    <property type="match status" value="1"/>
</dbReference>
<dbReference type="PANTHER" id="PTHR14773:SF0">
    <property type="entry name" value="WD REPEAT-CONTAINING PROTEIN 76"/>
    <property type="match status" value="1"/>
</dbReference>
<proteinExistence type="inferred from homology"/>